<dbReference type="SUPFAM" id="SSF143011">
    <property type="entry name" value="RelE-like"/>
    <property type="match status" value="1"/>
</dbReference>
<dbReference type="Gene3D" id="3.30.2310.20">
    <property type="entry name" value="RelE-like"/>
    <property type="match status" value="1"/>
</dbReference>
<keyword evidence="2" id="KW-1185">Reference proteome</keyword>
<evidence type="ECO:0000313" key="1">
    <source>
        <dbReference type="EMBL" id="CDI04314.1"/>
    </source>
</evidence>
<evidence type="ECO:0008006" key="3">
    <source>
        <dbReference type="Google" id="ProtNLM"/>
    </source>
</evidence>
<gene>
    <name evidence="1" type="ORF">BN873_940009</name>
</gene>
<dbReference type="Proteomes" id="UP000035760">
    <property type="component" value="Unassembled WGS sequence"/>
</dbReference>
<name>W6MBH6_9GAMM</name>
<comment type="caution">
    <text evidence="1">The sequence shown here is derived from an EMBL/GenBank/DDBJ whole genome shotgun (WGS) entry which is preliminary data.</text>
</comment>
<proteinExistence type="predicted"/>
<organism evidence="1 2">
    <name type="scientific">Candidatus Competibacter denitrificans Run_A_D11</name>
    <dbReference type="NCBI Taxonomy" id="1400863"/>
    <lineage>
        <taxon>Bacteria</taxon>
        <taxon>Pseudomonadati</taxon>
        <taxon>Pseudomonadota</taxon>
        <taxon>Gammaproteobacteria</taxon>
        <taxon>Candidatus Competibacteraceae</taxon>
        <taxon>Candidatus Competibacter</taxon>
    </lineage>
</organism>
<dbReference type="AlphaFoldDB" id="W6MBH6"/>
<protein>
    <recommendedName>
        <fullName evidence="3">Cytotoxic translational repressor of toxin-antitoxin stability system</fullName>
    </recommendedName>
</protein>
<dbReference type="STRING" id="1400863.BN873_940009"/>
<sequence>MTVVGAGGVTILTIKRTERFKKDYRKLKPDLQHKTDQKLTSLLQNPRPPGLVFEKLKGYTRPDIYTIHITGNYKVALLIDGTTAILRRVADHNEIDRAP</sequence>
<reference evidence="1" key="2">
    <citation type="submission" date="2014-03" db="EMBL/GenBank/DDBJ databases">
        <title>Candidatus Competibacter-lineage genomes retrieved from metagenomes reveal functional metabolic diversity.</title>
        <authorList>
            <person name="McIlroy S.J."/>
            <person name="Albertsen M."/>
            <person name="Andresen E.K."/>
            <person name="Saunders A.M."/>
            <person name="Kristiansen R."/>
            <person name="Stokholm-Bjerregaard M."/>
            <person name="Nielsen K.L."/>
            <person name="Nielsen P.H."/>
        </authorList>
    </citation>
    <scope>NUCLEOTIDE SEQUENCE</scope>
    <source>
        <strain evidence="1">Run_A_D11</strain>
    </source>
</reference>
<dbReference type="InterPro" id="IPR035093">
    <property type="entry name" value="RelE/ParE_toxin_dom_sf"/>
</dbReference>
<reference evidence="1" key="1">
    <citation type="submission" date="2013-07" db="EMBL/GenBank/DDBJ databases">
        <authorList>
            <person name="McIlroy S."/>
        </authorList>
    </citation>
    <scope>NUCLEOTIDE SEQUENCE [LARGE SCALE GENOMIC DNA]</scope>
    <source>
        <strain evidence="1">Run_A_D11</strain>
    </source>
</reference>
<dbReference type="EMBL" id="CBTJ020000107">
    <property type="protein sequence ID" value="CDI04314.1"/>
    <property type="molecule type" value="Genomic_DNA"/>
</dbReference>
<dbReference type="OrthoDB" id="9154749at2"/>
<dbReference type="RefSeq" id="WP_048676452.1">
    <property type="nucleotide sequence ID" value="NZ_CBTJ020000107.1"/>
</dbReference>
<accession>W6MBH6</accession>
<evidence type="ECO:0000313" key="2">
    <source>
        <dbReference type="Proteomes" id="UP000035760"/>
    </source>
</evidence>